<accession>A0ABT9FX95</accession>
<dbReference type="Pfam" id="PF04264">
    <property type="entry name" value="YceI"/>
    <property type="match status" value="1"/>
</dbReference>
<evidence type="ECO:0000313" key="4">
    <source>
        <dbReference type="EMBL" id="MDP4099347.1"/>
    </source>
</evidence>
<sequence length="231" mass="24736">MKKKGYWIIGGVVVVLIGGGILGNQYMNSYLGNNVEIESVTSGTAAGSTEQAGTAVSADAVNGEWTIADTSNIYWSITTSRETVNFVDKSVAGSWTVDLNDPTAMSGQGTVQMAELDSGNAQRDEHLQTADFLDVATYPEAQFEAKSFTSLPTEWTEGEKVPVQMTGTMTVRGIEKEVTFDSEVVYSGGQLLLSGTTTVTFADFGLTNPHSVVLETENDIRVQLELVLTKA</sequence>
<dbReference type="SMART" id="SM00867">
    <property type="entry name" value="YceI"/>
    <property type="match status" value="1"/>
</dbReference>
<dbReference type="SUPFAM" id="SSF101874">
    <property type="entry name" value="YceI-like"/>
    <property type="match status" value="1"/>
</dbReference>
<evidence type="ECO:0000259" key="3">
    <source>
        <dbReference type="SMART" id="SM00867"/>
    </source>
</evidence>
<keyword evidence="5" id="KW-1185">Reference proteome</keyword>
<name>A0ABT9FX95_9BACL</name>
<gene>
    <name evidence="4" type="ORF">OIN60_21760</name>
</gene>
<dbReference type="Gene3D" id="2.40.128.110">
    <property type="entry name" value="Lipid/polyisoprenoid-binding, YceI-like"/>
    <property type="match status" value="1"/>
</dbReference>
<feature type="domain" description="Lipid/polyisoprenoid-binding YceI-like" evidence="3">
    <location>
        <begin position="64"/>
        <end position="227"/>
    </location>
</feature>
<dbReference type="InterPro" id="IPR007372">
    <property type="entry name" value="Lipid/polyisoprenoid-bd_YceI"/>
</dbReference>
<dbReference type="EMBL" id="JAPCKK010000034">
    <property type="protein sequence ID" value="MDP4099347.1"/>
    <property type="molecule type" value="Genomic_DNA"/>
</dbReference>
<keyword evidence="2" id="KW-0472">Membrane</keyword>
<evidence type="ECO:0000256" key="2">
    <source>
        <dbReference type="SAM" id="Phobius"/>
    </source>
</evidence>
<evidence type="ECO:0000256" key="1">
    <source>
        <dbReference type="ARBA" id="ARBA00008812"/>
    </source>
</evidence>
<feature type="transmembrane region" description="Helical" evidence="2">
    <location>
        <begin position="6"/>
        <end position="23"/>
    </location>
</feature>
<comment type="similarity">
    <text evidence="1">Belongs to the UPF0312 family.</text>
</comment>
<reference evidence="4 5" key="1">
    <citation type="submission" date="2022-10" db="EMBL/GenBank/DDBJ databases">
        <title>Paenibacillus description and whole genome data of maize root bacterial community.</title>
        <authorList>
            <person name="Marton D."/>
            <person name="Farkas M."/>
            <person name="Cserhati M."/>
        </authorList>
    </citation>
    <scope>NUCLEOTIDE SEQUENCE [LARGE SCALE GENOMIC DNA]</scope>
    <source>
        <strain evidence="4 5">P96</strain>
    </source>
</reference>
<evidence type="ECO:0000313" key="5">
    <source>
        <dbReference type="Proteomes" id="UP001241848"/>
    </source>
</evidence>
<dbReference type="PANTHER" id="PTHR34406">
    <property type="entry name" value="PROTEIN YCEI"/>
    <property type="match status" value="1"/>
</dbReference>
<keyword evidence="2" id="KW-1133">Transmembrane helix</keyword>
<dbReference type="PANTHER" id="PTHR34406:SF1">
    <property type="entry name" value="PROTEIN YCEI"/>
    <property type="match status" value="1"/>
</dbReference>
<organism evidence="4 5">
    <name type="scientific">Paenibacillus zeirhizosphaerae</name>
    <dbReference type="NCBI Taxonomy" id="2987519"/>
    <lineage>
        <taxon>Bacteria</taxon>
        <taxon>Bacillati</taxon>
        <taxon>Bacillota</taxon>
        <taxon>Bacilli</taxon>
        <taxon>Bacillales</taxon>
        <taxon>Paenibacillaceae</taxon>
        <taxon>Paenibacillus</taxon>
    </lineage>
</organism>
<dbReference type="Proteomes" id="UP001241848">
    <property type="component" value="Unassembled WGS sequence"/>
</dbReference>
<keyword evidence="2" id="KW-0812">Transmembrane</keyword>
<comment type="caution">
    <text evidence="4">The sequence shown here is derived from an EMBL/GenBank/DDBJ whole genome shotgun (WGS) entry which is preliminary data.</text>
</comment>
<proteinExistence type="inferred from homology"/>
<dbReference type="InterPro" id="IPR036761">
    <property type="entry name" value="TTHA0802/YceI-like_sf"/>
</dbReference>
<protein>
    <submittedName>
        <fullName evidence="4">YceI family protein</fullName>
    </submittedName>
</protein>